<feature type="domain" description="Radical SAM core" evidence="16">
    <location>
        <begin position="107"/>
        <end position="330"/>
    </location>
</feature>
<protein>
    <recommendedName>
        <fullName evidence="5">L-lysine 2,3-aminomutase</fullName>
    </recommendedName>
    <alternativeName>
        <fullName evidence="13">EF-P post-translational modification enzyme B</fullName>
    </alternativeName>
</protein>
<dbReference type="InterPro" id="IPR007197">
    <property type="entry name" value="rSAM"/>
</dbReference>
<evidence type="ECO:0000313" key="19">
    <source>
        <dbReference type="Proteomes" id="UP000003185"/>
    </source>
</evidence>
<evidence type="ECO:0000256" key="6">
    <source>
        <dbReference type="ARBA" id="ARBA00022485"/>
    </source>
</evidence>
<keyword evidence="7" id="KW-0949">S-adenosyl-L-methionine</keyword>
<evidence type="ECO:0000256" key="3">
    <source>
        <dbReference type="ARBA" id="ARBA00001966"/>
    </source>
</evidence>
<dbReference type="GO" id="GO:0046872">
    <property type="term" value="F:metal ion binding"/>
    <property type="evidence" value="ECO:0007669"/>
    <property type="project" value="UniProtKB-KW"/>
</dbReference>
<dbReference type="SFLD" id="SFLDF00314">
    <property type="entry name" value="L-lysine_2_3-aminomutase_(yjeK"/>
    <property type="match status" value="1"/>
</dbReference>
<feature type="binding site" evidence="14">
    <location>
        <position position="121"/>
    </location>
    <ligand>
        <name>[4Fe-4S] cluster</name>
        <dbReference type="ChEBI" id="CHEBI:49883"/>
        <note>4Fe-4S-S-AdoMet</note>
    </ligand>
</feature>
<evidence type="ECO:0000313" key="17">
    <source>
        <dbReference type="EMBL" id="CAH0450677.1"/>
    </source>
</evidence>
<dbReference type="PANTHER" id="PTHR30538">
    <property type="entry name" value="LYSINE 2,3-AMINOMUTASE-RELATED"/>
    <property type="match status" value="1"/>
</dbReference>
<dbReference type="NCBIfam" id="TIGR00238">
    <property type="entry name" value="KamA family radical SAM protein"/>
    <property type="match status" value="1"/>
</dbReference>
<evidence type="ECO:0000256" key="15">
    <source>
        <dbReference type="PIRSR" id="PIRSR603739-50"/>
    </source>
</evidence>
<dbReference type="Gene3D" id="3.20.20.70">
    <property type="entry name" value="Aldolase class I"/>
    <property type="match status" value="1"/>
</dbReference>
<dbReference type="PANTHER" id="PTHR30538:SF1">
    <property type="entry name" value="L-LYSINE 2,3-AMINOMUTASE"/>
    <property type="match status" value="1"/>
</dbReference>
<dbReference type="SUPFAM" id="SSF102114">
    <property type="entry name" value="Radical SAM enzymes"/>
    <property type="match status" value="1"/>
</dbReference>
<evidence type="ECO:0000313" key="20">
    <source>
        <dbReference type="Proteomes" id="UP000837958"/>
    </source>
</evidence>
<evidence type="ECO:0000313" key="18">
    <source>
        <dbReference type="EMBL" id="EDJ93325.1"/>
    </source>
</evidence>
<dbReference type="AlphaFoldDB" id="A0A0H3PDU0"/>
<dbReference type="InterPro" id="IPR022462">
    <property type="entry name" value="EpmB"/>
</dbReference>
<dbReference type="InterPro" id="IPR058240">
    <property type="entry name" value="rSAM_sf"/>
</dbReference>
<evidence type="ECO:0000259" key="16">
    <source>
        <dbReference type="PROSITE" id="PS51918"/>
    </source>
</evidence>
<dbReference type="Pfam" id="PF04055">
    <property type="entry name" value="Radical_SAM"/>
    <property type="match status" value="1"/>
</dbReference>
<evidence type="ECO:0000256" key="10">
    <source>
        <dbReference type="ARBA" id="ARBA00023004"/>
    </source>
</evidence>
<dbReference type="Proteomes" id="UP000003185">
    <property type="component" value="Unassembled WGS sequence"/>
</dbReference>
<dbReference type="GO" id="GO:0051539">
    <property type="term" value="F:4 iron, 4 sulfur cluster binding"/>
    <property type="evidence" value="ECO:0007669"/>
    <property type="project" value="UniProtKB-KW"/>
</dbReference>
<sequence length="338" mass="38594">MHILTQEPVIREEQNWLTILKNAISDPKLLLKALNLPEDDFEQSIAARKLFSLRVPQPFIDKIEKGNPQDPLFLQVMCSDLEFVQAEGFSTDPLEEKNANAVPNILHKYQNRLLFMAKGGCAVNCRYCFRRHFPYDENPGNKKSWQLALDYIAAHSEIEEVIFSGGDPLMAKDHELAWLIKHLENIPHLQRLRIHTRLPVVIPQRITDEFCTLLAETPLQKVMVTHINHPNEIDQVFTNAMQKLNAVNVTLLNQSVLLKGVNDDAQILKILSDKLFQTGILPYYLHLLDKVQGASHFLISDIEAMQIYKTLQSLTSGYLVPKLAREIAGEPNKTLYAE</sequence>
<evidence type="ECO:0000256" key="12">
    <source>
        <dbReference type="ARBA" id="ARBA00023235"/>
    </source>
</evidence>
<dbReference type="CDD" id="cd01335">
    <property type="entry name" value="Radical_SAM"/>
    <property type="match status" value="1"/>
</dbReference>
<evidence type="ECO:0000256" key="1">
    <source>
        <dbReference type="ARBA" id="ARBA00001352"/>
    </source>
</evidence>
<comment type="similarity">
    <text evidence="4">Belongs to the radical SAM superfamily. KamA family.</text>
</comment>
<keyword evidence="10" id="KW-0408">Iron</keyword>
<dbReference type="GO" id="GO:0016853">
    <property type="term" value="F:isomerase activity"/>
    <property type="evidence" value="ECO:0007669"/>
    <property type="project" value="UniProtKB-KW"/>
</dbReference>
<keyword evidence="12" id="KW-0413">Isomerase</keyword>
<feature type="binding site" evidence="14">
    <location>
        <position position="125"/>
    </location>
    <ligand>
        <name>[4Fe-4S] cluster</name>
        <dbReference type="ChEBI" id="CHEBI:49883"/>
        <note>4Fe-4S-S-AdoMet</note>
    </ligand>
</feature>
<gene>
    <name evidence="18" type="ORF">CGSHi3655_02149</name>
    <name evidence="17" type="ORF">KRLU3655_LOCUS753</name>
</gene>
<evidence type="ECO:0000256" key="7">
    <source>
        <dbReference type="ARBA" id="ARBA00022691"/>
    </source>
</evidence>
<dbReference type="PROSITE" id="PS51918">
    <property type="entry name" value="RADICAL_SAM"/>
    <property type="match status" value="1"/>
</dbReference>
<comment type="cofactor">
    <cofactor evidence="2 15">
        <name>pyridoxal 5'-phosphate</name>
        <dbReference type="ChEBI" id="CHEBI:597326"/>
    </cofactor>
</comment>
<dbReference type="SFLD" id="SFLDG01070">
    <property type="entry name" value="PLP-dependent"/>
    <property type="match status" value="1"/>
</dbReference>
<keyword evidence="9 15" id="KW-0663">Pyridoxal phosphate</keyword>
<reference evidence="20" key="2">
    <citation type="submission" date="2021-11" db="EMBL/GenBank/DDBJ databases">
        <authorList>
            <person name="Riesbeck K."/>
        </authorList>
    </citation>
    <scope>NUCLEOTIDE SEQUENCE [LARGE SCALE GENOMIC DNA]</scope>
</reference>
<dbReference type="NCBIfam" id="TIGR03821">
    <property type="entry name" value="EFP_modif_epmB"/>
    <property type="match status" value="1"/>
</dbReference>
<dbReference type="InterPro" id="IPR013785">
    <property type="entry name" value="Aldolase_TIM"/>
</dbReference>
<comment type="cofactor">
    <cofactor evidence="3">
        <name>[4Fe-4S] cluster</name>
        <dbReference type="ChEBI" id="CHEBI:49883"/>
    </cofactor>
</comment>
<name>A0A0H3PDU0_HAEI3</name>
<proteinExistence type="inferred from homology"/>
<evidence type="ECO:0000256" key="9">
    <source>
        <dbReference type="ARBA" id="ARBA00022898"/>
    </source>
</evidence>
<evidence type="ECO:0000256" key="13">
    <source>
        <dbReference type="ARBA" id="ARBA00030756"/>
    </source>
</evidence>
<reference evidence="17" key="3">
    <citation type="submission" date="2024-01" db="EMBL/GenBank/DDBJ databases">
        <authorList>
            <person name="Riesbeck K."/>
        </authorList>
    </citation>
    <scope>NUCLEOTIDE SEQUENCE</scope>
    <source>
        <strain evidence="17">3655</strain>
    </source>
</reference>
<feature type="modified residue" description="N6-(pyridoxal phosphate)lysine" evidence="15">
    <location>
        <position position="333"/>
    </location>
</feature>
<keyword evidence="11 14" id="KW-0411">Iron-sulfur</keyword>
<evidence type="ECO:0000256" key="2">
    <source>
        <dbReference type="ARBA" id="ARBA00001933"/>
    </source>
</evidence>
<keyword evidence="8 14" id="KW-0479">Metal-binding</keyword>
<evidence type="ECO:0000256" key="14">
    <source>
        <dbReference type="PIRSR" id="PIRSR004911-1"/>
    </source>
</evidence>
<evidence type="ECO:0000256" key="4">
    <source>
        <dbReference type="ARBA" id="ARBA00008703"/>
    </source>
</evidence>
<evidence type="ECO:0000256" key="8">
    <source>
        <dbReference type="ARBA" id="ARBA00022723"/>
    </source>
</evidence>
<dbReference type="RefSeq" id="WP_005656320.1">
    <property type="nucleotide sequence ID" value="NZ_AAZF01000002.1"/>
</dbReference>
<accession>A0A0H3PDU0</accession>
<dbReference type="EMBL" id="OV040719">
    <property type="protein sequence ID" value="CAH0450677.1"/>
    <property type="molecule type" value="Genomic_DNA"/>
</dbReference>
<dbReference type="EMBL" id="AAZF01000002">
    <property type="protein sequence ID" value="EDJ93325.1"/>
    <property type="molecule type" value="Genomic_DNA"/>
</dbReference>
<dbReference type="SFLD" id="SFLDS00029">
    <property type="entry name" value="Radical_SAM"/>
    <property type="match status" value="1"/>
</dbReference>
<reference evidence="18 19" key="1">
    <citation type="journal article" date="2007" name="Genome Biol.">
        <title>Characterization and modeling of the Haemophilus influenzae core and supragenomes based on the complete genomic sequences of Rd and 12 clinical nontypeable strains.</title>
        <authorList>
            <person name="Hogg J.S."/>
            <person name="Hu F.Z."/>
            <person name="Janto B."/>
            <person name="Boissy R."/>
            <person name="Hayes J."/>
            <person name="Keefe R."/>
            <person name="Post J.C."/>
            <person name="Ehrlich G.D."/>
        </authorList>
    </citation>
    <scope>NUCLEOTIDE SEQUENCE [LARGE SCALE GENOMIC DNA]</scope>
    <source>
        <strain evidence="18">3655</strain>
        <strain evidence="19">NTHi 3655</strain>
    </source>
</reference>
<evidence type="ECO:0000256" key="11">
    <source>
        <dbReference type="ARBA" id="ARBA00023014"/>
    </source>
</evidence>
<feature type="binding site" evidence="14">
    <location>
        <position position="128"/>
    </location>
    <ligand>
        <name>[4Fe-4S] cluster</name>
        <dbReference type="ChEBI" id="CHEBI:49883"/>
        <note>4Fe-4S-S-AdoMet</note>
    </ligand>
</feature>
<comment type="catalytic activity">
    <reaction evidence="1">
        <text>L-lysine = D-beta-lysine</text>
        <dbReference type="Rhea" id="RHEA:44148"/>
        <dbReference type="ChEBI" id="CHEBI:32551"/>
        <dbReference type="ChEBI" id="CHEBI:84138"/>
    </reaction>
</comment>
<dbReference type="PIRSF" id="PIRSF004911">
    <property type="entry name" value="DUF160"/>
    <property type="match status" value="1"/>
</dbReference>
<evidence type="ECO:0000256" key="5">
    <source>
        <dbReference type="ARBA" id="ARBA00022363"/>
    </source>
</evidence>
<dbReference type="Proteomes" id="UP000837958">
    <property type="component" value="Chromosome"/>
</dbReference>
<dbReference type="InterPro" id="IPR003739">
    <property type="entry name" value="Lys_aminomutase/Glu_NH3_mut"/>
</dbReference>
<organism evidence="18 19">
    <name type="scientific">Haemophilus influenzae (strain NTHi 3655)</name>
    <dbReference type="NCBI Taxonomy" id="375177"/>
    <lineage>
        <taxon>Bacteria</taxon>
        <taxon>Pseudomonadati</taxon>
        <taxon>Pseudomonadota</taxon>
        <taxon>Gammaproteobacteria</taxon>
        <taxon>Pasteurellales</taxon>
        <taxon>Pasteurellaceae</taxon>
        <taxon>Haemophilus</taxon>
    </lineage>
</organism>
<keyword evidence="6 14" id="KW-0004">4Fe-4S</keyword>